<proteinExistence type="predicted"/>
<dbReference type="GeneID" id="61222550"/>
<dbReference type="InterPro" id="IPR018561">
    <property type="entry name" value="AosR"/>
</dbReference>
<protein>
    <recommendedName>
        <fullName evidence="3">DUF2017 domain-containing protein</fullName>
    </recommendedName>
</protein>
<evidence type="ECO:0000313" key="2">
    <source>
        <dbReference type="Proteomes" id="UP000250080"/>
    </source>
</evidence>
<dbReference type="RefSeq" id="WP_048735089.1">
    <property type="nucleotide sequence ID" value="NZ_CCYN01000002.1"/>
</dbReference>
<name>A0A2C7ZPW3_9ACTN</name>
<organism evidence="1 2">
    <name type="scientific">Propionibacterium freudenreichii</name>
    <dbReference type="NCBI Taxonomy" id="1744"/>
    <lineage>
        <taxon>Bacteria</taxon>
        <taxon>Bacillati</taxon>
        <taxon>Actinomycetota</taxon>
        <taxon>Actinomycetes</taxon>
        <taxon>Propionibacteriales</taxon>
        <taxon>Propionibacteriaceae</taxon>
        <taxon>Propionibacterium</taxon>
    </lineage>
</organism>
<dbReference type="AlphaFoldDB" id="A0A2C7ZPW3"/>
<accession>A0A2C7ZPW3</accession>
<evidence type="ECO:0008006" key="3">
    <source>
        <dbReference type="Google" id="ProtNLM"/>
    </source>
</evidence>
<dbReference type="OrthoDB" id="3268479at2"/>
<dbReference type="Proteomes" id="UP000250080">
    <property type="component" value="Chromosome I"/>
</dbReference>
<sequence>MMHGFRRRRGQLTCTFEDTELTILCSLTKTLLQLLRSDAMPPVRASSWNDSSDCSPEALFAELENQMGCEVKADFATNPEVDPVLRRLFPDAYRDDEGASTEFRRFSQASERDEKLDAAVAMLSDMNQVGHDGRCAVPDEHVNDWLKTLTALRVAVAVRLGIKTSADADELGELPDEDPRTAVFSIYEWLGWVQESLLDCLH</sequence>
<dbReference type="EMBL" id="LT618793">
    <property type="protein sequence ID" value="SCQ79940.1"/>
    <property type="molecule type" value="Genomic_DNA"/>
</dbReference>
<reference evidence="1 2" key="1">
    <citation type="submission" date="2016-09" db="EMBL/GenBank/DDBJ databases">
        <authorList>
            <person name="Laine KS P."/>
        </authorList>
    </citation>
    <scope>NUCLEOTIDE SEQUENCE [LARGE SCALE GENOMIC DNA]</scope>
    <source>
        <strain evidence="1">PFRJS-23</strain>
    </source>
</reference>
<dbReference type="Pfam" id="PF09438">
    <property type="entry name" value="DUF2017"/>
    <property type="match status" value="1"/>
</dbReference>
<gene>
    <name evidence="1" type="ORF">PFR_JS23_1526</name>
</gene>
<evidence type="ECO:0000313" key="1">
    <source>
        <dbReference type="EMBL" id="SCQ79940.1"/>
    </source>
</evidence>